<dbReference type="EMBL" id="AGNL01013793">
    <property type="protein sequence ID" value="EJK67008.1"/>
    <property type="molecule type" value="Genomic_DNA"/>
</dbReference>
<sequence>MDPAYMICDSRRFNSNNANWGEIYGDITEEIPPDAPEPLGAPVTILVFVDADHASNVVTRRLHTGVLIFVQNTLIMSYCKRQNTVESATFESELVAMRLARDLVVEIRIKLRMFGIPILGPANFFCDNEGVVKNTSVPESTLNKKHNSINYHIVREPVAQGLYSHFELLYTTSPTLLGIHTVRGDRSNDTMARRASASNILYAALPSLSHFLEDYHVWILMTSSNI</sequence>
<dbReference type="OrthoDB" id="39557at2759"/>
<protein>
    <recommendedName>
        <fullName evidence="3">Reverse transcriptase Ty1/copia-type domain-containing protein</fullName>
    </recommendedName>
</protein>
<dbReference type="Proteomes" id="UP000266841">
    <property type="component" value="Unassembled WGS sequence"/>
</dbReference>
<evidence type="ECO:0008006" key="3">
    <source>
        <dbReference type="Google" id="ProtNLM"/>
    </source>
</evidence>
<evidence type="ECO:0000313" key="1">
    <source>
        <dbReference type="EMBL" id="EJK67008.1"/>
    </source>
</evidence>
<organism evidence="1 2">
    <name type="scientific">Thalassiosira oceanica</name>
    <name type="common">Marine diatom</name>
    <dbReference type="NCBI Taxonomy" id="159749"/>
    <lineage>
        <taxon>Eukaryota</taxon>
        <taxon>Sar</taxon>
        <taxon>Stramenopiles</taxon>
        <taxon>Ochrophyta</taxon>
        <taxon>Bacillariophyta</taxon>
        <taxon>Coscinodiscophyceae</taxon>
        <taxon>Thalassiosirophycidae</taxon>
        <taxon>Thalassiosirales</taxon>
        <taxon>Thalassiosiraceae</taxon>
        <taxon>Thalassiosira</taxon>
    </lineage>
</organism>
<name>K0SKZ9_THAOC</name>
<accession>K0SKZ9</accession>
<comment type="caution">
    <text evidence="1">The sequence shown here is derived from an EMBL/GenBank/DDBJ whole genome shotgun (WGS) entry which is preliminary data.</text>
</comment>
<dbReference type="AlphaFoldDB" id="K0SKZ9"/>
<dbReference type="eggNOG" id="KOG0017">
    <property type="taxonomic scope" value="Eukaryota"/>
</dbReference>
<proteinExistence type="predicted"/>
<evidence type="ECO:0000313" key="2">
    <source>
        <dbReference type="Proteomes" id="UP000266841"/>
    </source>
</evidence>
<dbReference type="CDD" id="cd09272">
    <property type="entry name" value="RNase_HI_RT_Ty1"/>
    <property type="match status" value="1"/>
</dbReference>
<reference evidence="1 2" key="1">
    <citation type="journal article" date="2012" name="Genome Biol.">
        <title>Genome and low-iron response of an oceanic diatom adapted to chronic iron limitation.</title>
        <authorList>
            <person name="Lommer M."/>
            <person name="Specht M."/>
            <person name="Roy A.S."/>
            <person name="Kraemer L."/>
            <person name="Andreson R."/>
            <person name="Gutowska M.A."/>
            <person name="Wolf J."/>
            <person name="Bergner S.V."/>
            <person name="Schilhabel M.B."/>
            <person name="Klostermeier U.C."/>
            <person name="Beiko R.G."/>
            <person name="Rosenstiel P."/>
            <person name="Hippler M."/>
            <person name="Laroche J."/>
        </authorList>
    </citation>
    <scope>NUCLEOTIDE SEQUENCE [LARGE SCALE GENOMIC DNA]</scope>
    <source>
        <strain evidence="1 2">CCMP1005</strain>
    </source>
</reference>
<keyword evidence="2" id="KW-1185">Reference proteome</keyword>
<gene>
    <name evidence="1" type="ORF">THAOC_12012</name>
</gene>